<dbReference type="InterPro" id="IPR027124">
    <property type="entry name" value="Swc5/CFDP1/2"/>
</dbReference>
<dbReference type="Proteomes" id="UP000887566">
    <property type="component" value="Unplaced"/>
</dbReference>
<name>A0A914WVF3_9BILA</name>
<dbReference type="CDD" id="cd09076">
    <property type="entry name" value="L1-EN"/>
    <property type="match status" value="1"/>
</dbReference>
<sequence>MTPATTTTMKINSKSTPLLNFCTFNARSLLDAGQLADFEDQAARINFDVIGLSEVRRRGTARLDLSSGYSLFYSGESDQSRNGVGFYMSQNWTARVLEFVPVSSRIASVLLDLDSRKTIRLVQVYAPTTAYDDDVIESFYEDLDGAIRGSSTATHTIIMGDFNAKVGQQIDEERATGQFGRGERNERGQMLVDFCEARRIVIGNTLFKKGSRRKWTWRSANGETLNEIDFVLSSHREIFTDVSVLNKFTTGSDHRLVRATITVQGSRTRWHQLARWRAPRKPAIRRLNPAIYRYAIEDFMRSNASGDNELDDQYGAIVNTIRDAAQIASEELLAPTKITEETRQLLKKRQELKKTGKMDIEYAELCKLIRKRLKIDLNNWQLSIVTSAIENNRGLRKVRQQLSTGTRPMIAVRLADGRVRHDRKSLLEEVQQFYNNLYSSMTPVPTSLKLPDEEPIAPFLDCEVRQALISMRS</sequence>
<evidence type="ECO:0000259" key="1">
    <source>
        <dbReference type="Pfam" id="PF03372"/>
    </source>
</evidence>
<keyword evidence="2" id="KW-1185">Reference proteome</keyword>
<organism evidence="2 3">
    <name type="scientific">Plectus sambesii</name>
    <dbReference type="NCBI Taxonomy" id="2011161"/>
    <lineage>
        <taxon>Eukaryota</taxon>
        <taxon>Metazoa</taxon>
        <taxon>Ecdysozoa</taxon>
        <taxon>Nematoda</taxon>
        <taxon>Chromadorea</taxon>
        <taxon>Plectida</taxon>
        <taxon>Plectina</taxon>
        <taxon>Plectoidea</taxon>
        <taxon>Plectidae</taxon>
        <taxon>Plectus</taxon>
    </lineage>
</organism>
<dbReference type="WBParaSite" id="PSAMB.scaffold5388size11819.g26514.t1">
    <property type="protein sequence ID" value="PSAMB.scaffold5388size11819.g26514.t1"/>
    <property type="gene ID" value="PSAMB.scaffold5388size11819.g26514"/>
</dbReference>
<dbReference type="InterPro" id="IPR005135">
    <property type="entry name" value="Endo/exonuclease/phosphatase"/>
</dbReference>
<evidence type="ECO:0000313" key="3">
    <source>
        <dbReference type="WBParaSite" id="PSAMB.scaffold5388size11819.g26514.t1"/>
    </source>
</evidence>
<dbReference type="PANTHER" id="PTHR23227:SF67">
    <property type="entry name" value="CRANIOFACIAL DEVELOPMENT PROTEIN 2-LIKE"/>
    <property type="match status" value="1"/>
</dbReference>
<protein>
    <submittedName>
        <fullName evidence="3">Endonuclease/exonuclease/phosphatase domain-containing protein</fullName>
    </submittedName>
</protein>
<dbReference type="InterPro" id="IPR036691">
    <property type="entry name" value="Endo/exonu/phosph_ase_sf"/>
</dbReference>
<accession>A0A914WVF3</accession>
<dbReference type="PANTHER" id="PTHR23227">
    <property type="entry name" value="BUCENTAUR RELATED"/>
    <property type="match status" value="1"/>
</dbReference>
<proteinExistence type="predicted"/>
<feature type="domain" description="Endonuclease/exonuclease/phosphatase" evidence="1">
    <location>
        <begin position="22"/>
        <end position="254"/>
    </location>
</feature>
<dbReference type="GO" id="GO:0003824">
    <property type="term" value="F:catalytic activity"/>
    <property type="evidence" value="ECO:0007669"/>
    <property type="project" value="InterPro"/>
</dbReference>
<dbReference type="AlphaFoldDB" id="A0A914WVF3"/>
<dbReference type="Pfam" id="PF03372">
    <property type="entry name" value="Exo_endo_phos"/>
    <property type="match status" value="1"/>
</dbReference>
<dbReference type="Gene3D" id="3.60.10.10">
    <property type="entry name" value="Endonuclease/exonuclease/phosphatase"/>
    <property type="match status" value="1"/>
</dbReference>
<evidence type="ECO:0000313" key="2">
    <source>
        <dbReference type="Proteomes" id="UP000887566"/>
    </source>
</evidence>
<reference evidence="3" key="1">
    <citation type="submission" date="2022-11" db="UniProtKB">
        <authorList>
            <consortium name="WormBaseParasite"/>
        </authorList>
    </citation>
    <scope>IDENTIFICATION</scope>
</reference>
<dbReference type="SUPFAM" id="SSF56219">
    <property type="entry name" value="DNase I-like"/>
    <property type="match status" value="1"/>
</dbReference>